<accession>A0AAF0WNK8</accession>
<feature type="region of interest" description="Disordered" evidence="3">
    <location>
        <begin position="646"/>
        <end position="702"/>
    </location>
</feature>
<dbReference type="GO" id="GO:0003779">
    <property type="term" value="F:actin binding"/>
    <property type="evidence" value="ECO:0007669"/>
    <property type="project" value="InterPro"/>
</dbReference>
<organism evidence="5 6">
    <name type="scientific">Daucus carota subsp. sativus</name>
    <name type="common">Carrot</name>
    <dbReference type="NCBI Taxonomy" id="79200"/>
    <lineage>
        <taxon>Eukaryota</taxon>
        <taxon>Viridiplantae</taxon>
        <taxon>Streptophyta</taxon>
        <taxon>Embryophyta</taxon>
        <taxon>Tracheophyta</taxon>
        <taxon>Spermatophyta</taxon>
        <taxon>Magnoliopsida</taxon>
        <taxon>eudicotyledons</taxon>
        <taxon>Gunneridae</taxon>
        <taxon>Pentapetalae</taxon>
        <taxon>asterids</taxon>
        <taxon>campanulids</taxon>
        <taxon>Apiales</taxon>
        <taxon>Apiaceae</taxon>
        <taxon>Apioideae</taxon>
        <taxon>Scandiceae</taxon>
        <taxon>Daucinae</taxon>
        <taxon>Daucus</taxon>
        <taxon>Daucus sect. Daucus</taxon>
    </lineage>
</organism>
<feature type="compositionally biased region" description="Basic and acidic residues" evidence="3">
    <location>
        <begin position="494"/>
        <end position="508"/>
    </location>
</feature>
<name>A0AAF0WNK8_DAUCS</name>
<evidence type="ECO:0000259" key="4">
    <source>
        <dbReference type="PROSITE" id="PS51774"/>
    </source>
</evidence>
<reference evidence="5" key="2">
    <citation type="submission" date="2022-03" db="EMBL/GenBank/DDBJ databases">
        <title>Draft title - Genomic analysis of global carrot germplasm unveils the trajectory of domestication and the origin of high carotenoid orange carrot.</title>
        <authorList>
            <person name="Iorizzo M."/>
            <person name="Ellison S."/>
            <person name="Senalik D."/>
            <person name="Macko-Podgorni A."/>
            <person name="Grzebelus D."/>
            <person name="Bostan H."/>
            <person name="Rolling W."/>
            <person name="Curaba J."/>
            <person name="Simon P."/>
        </authorList>
    </citation>
    <scope>NUCLEOTIDE SEQUENCE</scope>
    <source>
        <tissue evidence="5">Leaf</tissue>
    </source>
</reference>
<feature type="compositionally biased region" description="Basic and acidic residues" evidence="3">
    <location>
        <begin position="313"/>
        <end position="331"/>
    </location>
</feature>
<feature type="domain" description="NAB" evidence="4">
    <location>
        <begin position="10"/>
        <end position="90"/>
    </location>
</feature>
<dbReference type="Pfam" id="PF07765">
    <property type="entry name" value="KIP1"/>
    <property type="match status" value="1"/>
</dbReference>
<feature type="compositionally biased region" description="Basic and acidic residues" evidence="3">
    <location>
        <begin position="537"/>
        <end position="549"/>
    </location>
</feature>
<gene>
    <name evidence="5" type="ORF">DCAR_0310802</name>
</gene>
<dbReference type="AlphaFoldDB" id="A0AAF0WNK8"/>
<dbReference type="PROSITE" id="PS51774">
    <property type="entry name" value="NAB"/>
    <property type="match status" value="1"/>
</dbReference>
<dbReference type="InterPro" id="IPR011684">
    <property type="entry name" value="NAB"/>
</dbReference>
<dbReference type="InterPro" id="IPR056888">
    <property type="entry name" value="NET2A-D/KIP1-like_dom"/>
</dbReference>
<sequence>MLHRAARNAYSWWWANHIRTKQLKWLEQNVQDMEGKVEYVLSMINEEGDSFVMKADMFFRRRPELVNIIEDCLHGYRALARRYDKLSMVMQNANRTIASAFPEKMELTMDDDFDDFQQVTTSSHEPERPPKSVPPPPAISPKRSRNFSRNRSLKGPTKMMPKKGMLKLGSMNDAAAEAATKASCLSKSEAVVEIDRLQKKILALQTEKEFLKSSYENGLKKWSDIENEVTSMQAKVNSLQDEFSIEKVIEDDEARMLMAATALNSCQEKITTLQEEHEKSTQEAKGELKELDRVRDKFETMIEQLSTQDSEDNSVRENNKSEDSDQNRSIEEEANNLEIVNVSLKEQLQVDGDSSLTVTVLAEKIDELVDTVLNLESVVSSQGALVKRLRSESDKLQEKVQSLEVNKENSTDCSDYKTRIRDLENELKILQSFKESINNADKNFQNKPEQGNEKNRDYHNVPNDGSSGIHNSVESHEPQREVTGVVGMPSPHKNHVDPRAEEKVHEDGDSKVLEIEPNLQSKQGSIHLDDHDELKTKHNENKHDERSTMVDDSDAPEYGIVEGHQPNWRRILLNDLEDREKLLLEEYTSLLRNFKQVKQKLNDSEKKHRANLFKSTLQMKVLKSANASKDAEIQSLQKKLNLLESEHDVSNTDKSTDGDSHPASDTSSLKQREACDLGQVESSESTRPSTVAAETDDSRKYDNGELELESAISSIEEKIRMDLDELLEENIEFWIKYSTSFHQVQKFQTTFVDLRAELSELKESKMKEGSSLQHSDVRPIYMHLREIQTELTLWLEQNVVLEDDLQNRRSSIISIQEEISRSSNADSEDADETELTGHQAAKFTGEVMNMKQQNNKVADELLDGIESVKRLKGEIEKAVAKLDQEFRFSAAKNQQTNQSRSRVPLRSFLFGAKARKQKGSLLARIAPKQQAQQSDACEVQPTKPTNS</sequence>
<feature type="coiled-coil region" evidence="2">
    <location>
        <begin position="386"/>
        <end position="440"/>
    </location>
</feature>
<feature type="compositionally biased region" description="Basic residues" evidence="3">
    <location>
        <begin position="142"/>
        <end position="152"/>
    </location>
</feature>
<dbReference type="InterPro" id="IPR056889">
    <property type="entry name" value="NET2A-D/KIP1-like_C"/>
</dbReference>
<feature type="region of interest" description="Disordered" evidence="3">
    <location>
        <begin position="119"/>
        <end position="164"/>
    </location>
</feature>
<dbReference type="Proteomes" id="UP000077755">
    <property type="component" value="Chromosome 3"/>
</dbReference>
<evidence type="ECO:0000256" key="1">
    <source>
        <dbReference type="ARBA" id="ARBA00023054"/>
    </source>
</evidence>
<feature type="compositionally biased region" description="Basic and acidic residues" evidence="3">
    <location>
        <begin position="646"/>
        <end position="662"/>
    </location>
</feature>
<dbReference type="PANTHER" id="PTHR31631">
    <property type="entry name" value="PROTEIN NETWORKED 2D"/>
    <property type="match status" value="1"/>
</dbReference>
<evidence type="ECO:0000256" key="3">
    <source>
        <dbReference type="SAM" id="MobiDB-lite"/>
    </source>
</evidence>
<evidence type="ECO:0000313" key="6">
    <source>
        <dbReference type="Proteomes" id="UP000077755"/>
    </source>
</evidence>
<keyword evidence="1 2" id="KW-0175">Coiled coil</keyword>
<protein>
    <recommendedName>
        <fullName evidence="4">NAB domain-containing protein</fullName>
    </recommendedName>
</protein>
<dbReference type="EMBL" id="CP093345">
    <property type="protein sequence ID" value="WOG91553.1"/>
    <property type="molecule type" value="Genomic_DNA"/>
</dbReference>
<dbReference type="Pfam" id="PF24918">
    <property type="entry name" value="NET2A_C"/>
    <property type="match status" value="1"/>
</dbReference>
<feature type="compositionally biased region" description="Polar residues" evidence="3">
    <location>
        <begin position="463"/>
        <end position="472"/>
    </location>
</feature>
<dbReference type="KEGG" id="dcr:108210853"/>
<evidence type="ECO:0000256" key="2">
    <source>
        <dbReference type="SAM" id="Coils"/>
    </source>
</evidence>
<feature type="compositionally biased region" description="Basic and acidic residues" evidence="3">
    <location>
        <begin position="450"/>
        <end position="459"/>
    </location>
</feature>
<dbReference type="PANTHER" id="PTHR31631:SF3">
    <property type="entry name" value="PROTEIN NETWORKED 2B"/>
    <property type="match status" value="1"/>
</dbReference>
<proteinExistence type="predicted"/>
<feature type="region of interest" description="Disordered" evidence="3">
    <location>
        <begin position="304"/>
        <end position="334"/>
    </location>
</feature>
<evidence type="ECO:0000313" key="5">
    <source>
        <dbReference type="EMBL" id="WOG91553.1"/>
    </source>
</evidence>
<feature type="compositionally biased region" description="Polar residues" evidence="3">
    <location>
        <begin position="680"/>
        <end position="689"/>
    </location>
</feature>
<feature type="region of interest" description="Disordered" evidence="3">
    <location>
        <begin position="441"/>
        <end position="508"/>
    </location>
</feature>
<reference evidence="5" key="1">
    <citation type="journal article" date="2016" name="Nat. Genet.">
        <title>A high-quality carrot genome assembly provides new insights into carotenoid accumulation and asterid genome evolution.</title>
        <authorList>
            <person name="Iorizzo M."/>
            <person name="Ellison S."/>
            <person name="Senalik D."/>
            <person name="Zeng P."/>
            <person name="Satapoomin P."/>
            <person name="Huang J."/>
            <person name="Bowman M."/>
            <person name="Iovene M."/>
            <person name="Sanseverino W."/>
            <person name="Cavagnaro P."/>
            <person name="Yildiz M."/>
            <person name="Macko-Podgorni A."/>
            <person name="Moranska E."/>
            <person name="Grzebelus E."/>
            <person name="Grzebelus D."/>
            <person name="Ashrafi H."/>
            <person name="Zheng Z."/>
            <person name="Cheng S."/>
            <person name="Spooner D."/>
            <person name="Van Deynze A."/>
            <person name="Simon P."/>
        </authorList>
    </citation>
    <scope>NUCLEOTIDE SEQUENCE</scope>
    <source>
        <tissue evidence="5">Leaf</tissue>
    </source>
</reference>
<keyword evidence="6" id="KW-1185">Reference proteome</keyword>
<feature type="region of interest" description="Disordered" evidence="3">
    <location>
        <begin position="537"/>
        <end position="558"/>
    </location>
</feature>
<dbReference type="Pfam" id="PF25014">
    <property type="entry name" value="NET2A"/>
    <property type="match status" value="1"/>
</dbReference>
<feature type="region of interest" description="Disordered" evidence="3">
    <location>
        <begin position="925"/>
        <end position="947"/>
    </location>
</feature>